<name>A0A0K0CV45_ANGCA</name>
<dbReference type="Proteomes" id="UP000035642">
    <property type="component" value="Unassembled WGS sequence"/>
</dbReference>
<evidence type="ECO:0000313" key="3">
    <source>
        <dbReference type="WBParaSite" id="ACAC_0000116501-mRNA-1"/>
    </source>
</evidence>
<dbReference type="AlphaFoldDB" id="A0A0K0CV45"/>
<organism evidence="2 3">
    <name type="scientific">Angiostrongylus cantonensis</name>
    <name type="common">Rat lungworm</name>
    <dbReference type="NCBI Taxonomy" id="6313"/>
    <lineage>
        <taxon>Eukaryota</taxon>
        <taxon>Metazoa</taxon>
        <taxon>Ecdysozoa</taxon>
        <taxon>Nematoda</taxon>
        <taxon>Chromadorea</taxon>
        <taxon>Rhabditida</taxon>
        <taxon>Rhabditina</taxon>
        <taxon>Rhabditomorpha</taxon>
        <taxon>Strongyloidea</taxon>
        <taxon>Metastrongylidae</taxon>
        <taxon>Angiostrongylus</taxon>
    </lineage>
</organism>
<evidence type="ECO:0000256" key="1">
    <source>
        <dbReference type="SAM" id="MobiDB-lite"/>
    </source>
</evidence>
<reference evidence="3" key="2">
    <citation type="submission" date="2017-02" db="UniProtKB">
        <authorList>
            <consortium name="WormBaseParasite"/>
        </authorList>
    </citation>
    <scope>IDENTIFICATION</scope>
</reference>
<dbReference type="STRING" id="6313.A0A0K0CV45"/>
<dbReference type="WBParaSite" id="ACAC_0000116501-mRNA-1">
    <property type="protein sequence ID" value="ACAC_0000116501-mRNA-1"/>
    <property type="gene ID" value="ACAC_0000116501"/>
</dbReference>
<keyword evidence="2" id="KW-1185">Reference proteome</keyword>
<accession>A0A0K0CV45</accession>
<reference evidence="2" key="1">
    <citation type="submission" date="2012-09" db="EMBL/GenBank/DDBJ databases">
        <authorList>
            <person name="Martin A.A."/>
        </authorList>
    </citation>
    <scope>NUCLEOTIDE SEQUENCE</scope>
</reference>
<feature type="region of interest" description="Disordered" evidence="1">
    <location>
        <begin position="322"/>
        <end position="347"/>
    </location>
</feature>
<proteinExistence type="predicted"/>
<protein>
    <submittedName>
        <fullName evidence="3">ELYS protein</fullName>
    </submittedName>
</protein>
<evidence type="ECO:0000313" key="2">
    <source>
        <dbReference type="Proteomes" id="UP000035642"/>
    </source>
</evidence>
<sequence>MATNSGRLAGAAQTGALADGGWAAAVVIEMTSVVKWRAAFLEIYGRTPTKSDYIMAPNHVKEEYFGGSVASSSFTGDAPRRAKVCLKRPRLEDENSPMKKPLKARRQCENSEIMGTRTDLTKASFASTISSACSPVHILQSVKFGKTLNSTSGNSDTASGKAKLISSPRTSSKVCVSGARPAELPVFTSLFDTPEKGQPAAWSDISPQKTMVFTQTSGEPPLRSPRKPFLQKEFSVKNAEYLLLPTPEKCERKEILEPFMPEKIPSRKRRASKKDTAVAFYPEKGHVVKREFKRPTPNNSAPSKKLKGNYVKVNLKKKIFSRGKVSAEQKRKMRRRQKWKRIENGEV</sequence>